<keyword evidence="5" id="KW-0547">Nucleotide-binding</keyword>
<comment type="caution">
    <text evidence="10">The sequence shown here is derived from an EMBL/GenBank/DDBJ whole genome shotgun (WGS) entry which is preliminary data.</text>
</comment>
<dbReference type="Gene3D" id="3.30.565.10">
    <property type="entry name" value="Histidine kinase-like ATPase, C-terminal domain"/>
    <property type="match status" value="1"/>
</dbReference>
<reference evidence="10 11" key="1">
    <citation type="submission" date="2023-07" db="EMBL/GenBank/DDBJ databases">
        <title>Sorghum-associated microbial communities from plants grown in Nebraska, USA.</title>
        <authorList>
            <person name="Schachtman D."/>
        </authorList>
    </citation>
    <scope>NUCLEOTIDE SEQUENCE [LARGE SCALE GENOMIC DNA]</scope>
    <source>
        <strain evidence="10 11">596</strain>
    </source>
</reference>
<evidence type="ECO:0000256" key="3">
    <source>
        <dbReference type="ARBA" id="ARBA00022553"/>
    </source>
</evidence>
<dbReference type="SMART" id="SM00387">
    <property type="entry name" value="HATPase_c"/>
    <property type="match status" value="1"/>
</dbReference>
<organism evidence="10 11">
    <name type="scientific">Herbaspirillum frisingense</name>
    <dbReference type="NCBI Taxonomy" id="92645"/>
    <lineage>
        <taxon>Bacteria</taxon>
        <taxon>Pseudomonadati</taxon>
        <taxon>Pseudomonadota</taxon>
        <taxon>Betaproteobacteria</taxon>
        <taxon>Burkholderiales</taxon>
        <taxon>Oxalobacteraceae</taxon>
        <taxon>Herbaspirillum</taxon>
    </lineage>
</organism>
<dbReference type="Gene3D" id="1.20.5.1930">
    <property type="match status" value="1"/>
</dbReference>
<dbReference type="CDD" id="cd16917">
    <property type="entry name" value="HATPase_UhpB-NarQ-NarX-like"/>
    <property type="match status" value="1"/>
</dbReference>
<keyword evidence="4" id="KW-0808">Transferase</keyword>
<comment type="catalytic activity">
    <reaction evidence="1">
        <text>ATP + protein L-histidine = ADP + protein N-phospho-L-histidine.</text>
        <dbReference type="EC" id="2.7.13.3"/>
    </reaction>
</comment>
<dbReference type="EMBL" id="JAVDSJ010000001">
    <property type="protein sequence ID" value="MDR6582759.1"/>
    <property type="molecule type" value="Genomic_DNA"/>
</dbReference>
<dbReference type="RefSeq" id="WP_233207545.1">
    <property type="nucleotide sequence ID" value="NZ_JAVDSJ010000001.1"/>
</dbReference>
<dbReference type="InterPro" id="IPR050482">
    <property type="entry name" value="Sensor_HK_TwoCompSys"/>
</dbReference>
<keyword evidence="7" id="KW-0067">ATP-binding</keyword>
<sequence>MATRSTLPRPMPDHAATDLTHEQRIREQERARIARDLHDELGAQLVGIGMALGQLREQLSAGGETGSALGQADYARELLAQAHQSMDQIIDDLRPPIVEFGLVDALAWQCRQVTRQSGLPCSLDSPSALPLEDEFVVLSLLRIAREALNNAVRHAQASQIDVKLTLANGTLLLVIADNGIGFAPQAAHRQGRGLRNMRQRAQALGASLALERGGSKGSEGGSSIVLRMPVPL</sequence>
<evidence type="ECO:0000256" key="2">
    <source>
        <dbReference type="ARBA" id="ARBA00012438"/>
    </source>
</evidence>
<dbReference type="InterPro" id="IPR003594">
    <property type="entry name" value="HATPase_dom"/>
</dbReference>
<evidence type="ECO:0000256" key="5">
    <source>
        <dbReference type="ARBA" id="ARBA00022741"/>
    </source>
</evidence>
<evidence type="ECO:0000256" key="6">
    <source>
        <dbReference type="ARBA" id="ARBA00022777"/>
    </source>
</evidence>
<keyword evidence="8" id="KW-0902">Two-component regulatory system</keyword>
<dbReference type="Pfam" id="PF02518">
    <property type="entry name" value="HATPase_c"/>
    <property type="match status" value="1"/>
</dbReference>
<dbReference type="InterPro" id="IPR005467">
    <property type="entry name" value="His_kinase_dom"/>
</dbReference>
<evidence type="ECO:0000256" key="7">
    <source>
        <dbReference type="ARBA" id="ARBA00022840"/>
    </source>
</evidence>
<evidence type="ECO:0000313" key="10">
    <source>
        <dbReference type="EMBL" id="MDR6582759.1"/>
    </source>
</evidence>
<dbReference type="InterPro" id="IPR011712">
    <property type="entry name" value="Sig_transdc_His_kin_sub3_dim/P"/>
</dbReference>
<evidence type="ECO:0000313" key="11">
    <source>
        <dbReference type="Proteomes" id="UP001260715"/>
    </source>
</evidence>
<keyword evidence="6 10" id="KW-0418">Kinase</keyword>
<dbReference type="InterPro" id="IPR036890">
    <property type="entry name" value="HATPase_C_sf"/>
</dbReference>
<feature type="domain" description="Histidine kinase" evidence="9">
    <location>
        <begin position="36"/>
        <end position="232"/>
    </location>
</feature>
<evidence type="ECO:0000256" key="4">
    <source>
        <dbReference type="ARBA" id="ARBA00022679"/>
    </source>
</evidence>
<dbReference type="PANTHER" id="PTHR24421:SF10">
    <property type="entry name" value="NITRATE_NITRITE SENSOR PROTEIN NARQ"/>
    <property type="match status" value="1"/>
</dbReference>
<dbReference type="EC" id="2.7.13.3" evidence="2"/>
<dbReference type="Pfam" id="PF07730">
    <property type="entry name" value="HisKA_3"/>
    <property type="match status" value="1"/>
</dbReference>
<dbReference type="SUPFAM" id="SSF55874">
    <property type="entry name" value="ATPase domain of HSP90 chaperone/DNA topoisomerase II/histidine kinase"/>
    <property type="match status" value="1"/>
</dbReference>
<gene>
    <name evidence="10" type="ORF">J2W50_000934</name>
</gene>
<dbReference type="Proteomes" id="UP001260715">
    <property type="component" value="Unassembled WGS sequence"/>
</dbReference>
<evidence type="ECO:0000259" key="9">
    <source>
        <dbReference type="PROSITE" id="PS50109"/>
    </source>
</evidence>
<dbReference type="PROSITE" id="PS50109">
    <property type="entry name" value="HIS_KIN"/>
    <property type="match status" value="1"/>
</dbReference>
<evidence type="ECO:0000256" key="8">
    <source>
        <dbReference type="ARBA" id="ARBA00023012"/>
    </source>
</evidence>
<dbReference type="GO" id="GO:0016301">
    <property type="term" value="F:kinase activity"/>
    <property type="evidence" value="ECO:0007669"/>
    <property type="project" value="UniProtKB-KW"/>
</dbReference>
<accession>A0ABU1PA12</accession>
<proteinExistence type="predicted"/>
<keyword evidence="11" id="KW-1185">Reference proteome</keyword>
<keyword evidence="3" id="KW-0597">Phosphoprotein</keyword>
<dbReference type="PANTHER" id="PTHR24421">
    <property type="entry name" value="NITRATE/NITRITE SENSOR PROTEIN NARX-RELATED"/>
    <property type="match status" value="1"/>
</dbReference>
<protein>
    <recommendedName>
        <fullName evidence="2">histidine kinase</fullName>
        <ecNumber evidence="2">2.7.13.3</ecNumber>
    </recommendedName>
</protein>
<name>A0ABU1PA12_9BURK</name>
<evidence type="ECO:0000256" key="1">
    <source>
        <dbReference type="ARBA" id="ARBA00000085"/>
    </source>
</evidence>